<keyword evidence="5 8" id="KW-0408">Iron</keyword>
<proteinExistence type="inferred from homology"/>
<evidence type="ECO:0000313" key="10">
    <source>
        <dbReference type="EMBL" id="AEB12193.1"/>
    </source>
</evidence>
<dbReference type="CDD" id="cd24133">
    <property type="entry name" value="ASKHA_NBD_TsaD_bac"/>
    <property type="match status" value="1"/>
</dbReference>
<dbReference type="InterPro" id="IPR022450">
    <property type="entry name" value="TsaD"/>
</dbReference>
<comment type="similarity">
    <text evidence="8">Belongs to the KAE1 / TsaD family.</text>
</comment>
<keyword evidence="2 8" id="KW-0808">Transferase</keyword>
<dbReference type="PANTHER" id="PTHR11735">
    <property type="entry name" value="TRNA N6-ADENOSINE THREONYLCARBAMOYLTRANSFERASE"/>
    <property type="match status" value="1"/>
</dbReference>
<keyword evidence="11" id="KW-1185">Reference proteome</keyword>
<evidence type="ECO:0000256" key="1">
    <source>
        <dbReference type="ARBA" id="ARBA00022490"/>
    </source>
</evidence>
<evidence type="ECO:0000256" key="7">
    <source>
        <dbReference type="ARBA" id="ARBA00048117"/>
    </source>
</evidence>
<evidence type="ECO:0000256" key="6">
    <source>
        <dbReference type="ARBA" id="ARBA00023315"/>
    </source>
</evidence>
<dbReference type="Pfam" id="PF00814">
    <property type="entry name" value="TsaD"/>
    <property type="match status" value="1"/>
</dbReference>
<dbReference type="eggNOG" id="COG0533">
    <property type="taxonomic scope" value="Bacteria"/>
</dbReference>
<evidence type="ECO:0000256" key="8">
    <source>
        <dbReference type="HAMAP-Rule" id="MF_01445"/>
    </source>
</evidence>
<feature type="binding site" evidence="8">
    <location>
        <position position="166"/>
    </location>
    <ligand>
        <name>substrate</name>
    </ligand>
</feature>
<dbReference type="SUPFAM" id="SSF53067">
    <property type="entry name" value="Actin-like ATPase domain"/>
    <property type="match status" value="2"/>
</dbReference>
<dbReference type="GO" id="GO:0002949">
    <property type="term" value="P:tRNA threonylcarbamoyladenosine modification"/>
    <property type="evidence" value="ECO:0007669"/>
    <property type="project" value="UniProtKB-UniRule"/>
</dbReference>
<name>F2NMM3_MARHT</name>
<dbReference type="FunFam" id="3.30.420.40:FF:000040">
    <property type="entry name" value="tRNA N6-adenosine threonylcarbamoyltransferase"/>
    <property type="match status" value="1"/>
</dbReference>
<comment type="function">
    <text evidence="8">Required for the formation of a threonylcarbamoyl group on adenosine at position 37 (t(6)A37) in tRNAs that read codons beginning with adenine. Is involved in the transfer of the threonylcarbamoyl moiety of threonylcarbamoyl-AMP (TC-AMP) to the N6 group of A37, together with TsaE and TsaB. TsaD likely plays a direct catalytic role in this reaction.</text>
</comment>
<feature type="binding site" evidence="8">
    <location>
        <position position="114"/>
    </location>
    <ligand>
        <name>Fe cation</name>
        <dbReference type="ChEBI" id="CHEBI:24875"/>
    </ligand>
</feature>
<evidence type="ECO:0000256" key="3">
    <source>
        <dbReference type="ARBA" id="ARBA00022694"/>
    </source>
</evidence>
<dbReference type="InterPro" id="IPR017861">
    <property type="entry name" value="KAE1/TsaD"/>
</dbReference>
<feature type="binding site" evidence="8">
    <location>
        <position position="267"/>
    </location>
    <ligand>
        <name>substrate</name>
    </ligand>
</feature>
<comment type="cofactor">
    <cofactor evidence="8">
        <name>Fe(2+)</name>
        <dbReference type="ChEBI" id="CHEBI:29033"/>
    </cofactor>
    <text evidence="8">Binds 1 Fe(2+) ion per subunit.</text>
</comment>
<evidence type="ECO:0000313" key="11">
    <source>
        <dbReference type="Proteomes" id="UP000007030"/>
    </source>
</evidence>
<protein>
    <recommendedName>
        <fullName evidence="8">tRNA N6-adenosine threonylcarbamoyltransferase</fullName>
        <ecNumber evidence="8">2.3.1.234</ecNumber>
    </recommendedName>
    <alternativeName>
        <fullName evidence="8">N6-L-threonylcarbamoyladenine synthase</fullName>
        <shortName evidence="8">t(6)A synthase</shortName>
    </alternativeName>
    <alternativeName>
        <fullName evidence="8">t(6)A37 threonylcarbamoyladenosine biosynthesis protein TsaD</fullName>
    </alternativeName>
    <alternativeName>
        <fullName evidence="8">tRNA threonylcarbamoyladenosine biosynthesis protein TsaD</fullName>
    </alternativeName>
</protein>
<dbReference type="KEGG" id="mhd:Marky_1458"/>
<dbReference type="GO" id="GO:0016787">
    <property type="term" value="F:hydrolase activity"/>
    <property type="evidence" value="ECO:0007669"/>
    <property type="project" value="UniProtKB-KW"/>
</dbReference>
<gene>
    <name evidence="8" type="primary">tsaD</name>
    <name evidence="10" type="ordered locus">Marky_1458</name>
</gene>
<dbReference type="Gene3D" id="3.30.420.40">
    <property type="match status" value="2"/>
</dbReference>
<reference evidence="10 11" key="1">
    <citation type="journal article" date="2012" name="Stand. Genomic Sci.">
        <title>Complete genome sequence of the aerobic, heterotroph Marinithermus hydrothermalis type strain (T1(T)) from a deep-sea hydrothermal vent chimney.</title>
        <authorList>
            <person name="Copeland A."/>
            <person name="Gu W."/>
            <person name="Yasawong M."/>
            <person name="Lapidus A."/>
            <person name="Lucas S."/>
            <person name="Deshpande S."/>
            <person name="Pagani I."/>
            <person name="Tapia R."/>
            <person name="Cheng J.F."/>
            <person name="Goodwin L.A."/>
            <person name="Pitluck S."/>
            <person name="Liolios K."/>
            <person name="Ivanova N."/>
            <person name="Mavromatis K."/>
            <person name="Mikhailova N."/>
            <person name="Pati A."/>
            <person name="Chen A."/>
            <person name="Palaniappan K."/>
            <person name="Land M."/>
            <person name="Pan C."/>
            <person name="Brambilla E.M."/>
            <person name="Rohde M."/>
            <person name="Tindall B.J."/>
            <person name="Sikorski J."/>
            <person name="Goker M."/>
            <person name="Detter J.C."/>
            <person name="Bristow J."/>
            <person name="Eisen J.A."/>
            <person name="Markowitz V."/>
            <person name="Hugenholtz P."/>
            <person name="Kyrpides N.C."/>
            <person name="Klenk H.P."/>
            <person name="Woyke T."/>
        </authorList>
    </citation>
    <scope>NUCLEOTIDE SEQUENCE [LARGE SCALE GENOMIC DNA]</scope>
    <source>
        <strain evidence="11">DSM 14884 / JCM 11576 / T1</strain>
    </source>
</reference>
<dbReference type="HOGENOM" id="CLU_023208_0_2_0"/>
<keyword evidence="6 8" id="KW-0012">Acyltransferase</keyword>
<keyword evidence="1 8" id="KW-0963">Cytoplasm</keyword>
<feature type="binding site" evidence="8">
    <location>
        <begin position="133"/>
        <end position="137"/>
    </location>
    <ligand>
        <name>substrate</name>
    </ligand>
</feature>
<accession>F2NMM3</accession>
<dbReference type="OrthoDB" id="9806197at2"/>
<dbReference type="FunFam" id="3.30.420.40:FF:000012">
    <property type="entry name" value="tRNA N6-adenosine threonylcarbamoyltransferase"/>
    <property type="match status" value="1"/>
</dbReference>
<evidence type="ECO:0000259" key="9">
    <source>
        <dbReference type="Pfam" id="PF00814"/>
    </source>
</evidence>
<dbReference type="PRINTS" id="PR00789">
    <property type="entry name" value="OSIALOPTASE"/>
</dbReference>
<keyword evidence="3 8" id="KW-0819">tRNA processing</keyword>
<keyword evidence="10" id="KW-0378">Hydrolase</keyword>
<dbReference type="NCBIfam" id="TIGR03723">
    <property type="entry name" value="T6A_TsaD_YgjD"/>
    <property type="match status" value="1"/>
</dbReference>
<dbReference type="HAMAP" id="MF_01445">
    <property type="entry name" value="TsaD"/>
    <property type="match status" value="1"/>
</dbReference>
<feature type="binding site" evidence="8">
    <location>
        <position position="179"/>
    </location>
    <ligand>
        <name>substrate</name>
    </ligand>
</feature>
<dbReference type="STRING" id="869210.Marky_1458"/>
<dbReference type="RefSeq" id="WP_013704240.1">
    <property type="nucleotide sequence ID" value="NC_015387.1"/>
</dbReference>
<evidence type="ECO:0000256" key="2">
    <source>
        <dbReference type="ARBA" id="ARBA00022679"/>
    </source>
</evidence>
<sequence>MVVLGIETSCDDTGVGVVRDGRVLSNQVASQTQLHATYGGVVPELASREHTRVIDALVAAALEEAGVRLEEVDVIAATRGPGLIGALLVGLTYAKALAFALERPFVGVHHLEGHIYGALADRPDLAPPFLVLVASGGHTHLFDVPAEGRYELLGATRDDAAGEAFDKVARLLGLGYPGGPEIARLAEHGDPEAVPFTVPLKDQPGFDFSFSGLKTAAARFVEQGYRAEDIAASFQRVVVEALYTTVARAARARGRQKVVIAGGVAANQALRARFQESDLETVFPPKGMNTDNGAMIALAAWRRWQGRGDALTLAARPYLPLAEGSSPGREG</sequence>
<dbReference type="EC" id="2.3.1.234" evidence="8"/>
<organism evidence="10 11">
    <name type="scientific">Marinithermus hydrothermalis (strain DSM 14884 / JCM 11576 / T1)</name>
    <dbReference type="NCBI Taxonomy" id="869210"/>
    <lineage>
        <taxon>Bacteria</taxon>
        <taxon>Thermotogati</taxon>
        <taxon>Deinococcota</taxon>
        <taxon>Deinococci</taxon>
        <taxon>Thermales</taxon>
        <taxon>Thermaceae</taxon>
        <taxon>Marinithermus</taxon>
    </lineage>
</organism>
<dbReference type="GO" id="GO:0005737">
    <property type="term" value="C:cytoplasm"/>
    <property type="evidence" value="ECO:0007669"/>
    <property type="project" value="UniProtKB-SubCell"/>
</dbReference>
<feature type="binding site" evidence="8">
    <location>
        <position position="291"/>
    </location>
    <ligand>
        <name>Fe cation</name>
        <dbReference type="ChEBI" id="CHEBI:24875"/>
    </ligand>
</feature>
<dbReference type="InterPro" id="IPR043129">
    <property type="entry name" value="ATPase_NBD"/>
</dbReference>
<comment type="caution">
    <text evidence="8">Lacks conserved residue(s) required for the propagation of feature annotation.</text>
</comment>
<feature type="binding site" evidence="8">
    <location>
        <position position="110"/>
    </location>
    <ligand>
        <name>Fe cation</name>
        <dbReference type="ChEBI" id="CHEBI:24875"/>
    </ligand>
</feature>
<comment type="subcellular location">
    <subcellularLocation>
        <location evidence="8">Cytoplasm</location>
    </subcellularLocation>
</comment>
<dbReference type="PANTHER" id="PTHR11735:SF6">
    <property type="entry name" value="TRNA N6-ADENOSINE THREONYLCARBAMOYLTRANSFERASE, MITOCHONDRIAL"/>
    <property type="match status" value="1"/>
</dbReference>
<dbReference type="AlphaFoldDB" id="F2NMM3"/>
<dbReference type="GO" id="GO:0005506">
    <property type="term" value="F:iron ion binding"/>
    <property type="evidence" value="ECO:0007669"/>
    <property type="project" value="UniProtKB-UniRule"/>
</dbReference>
<feature type="domain" description="Gcp-like" evidence="9">
    <location>
        <begin position="23"/>
        <end position="297"/>
    </location>
</feature>
<dbReference type="InterPro" id="IPR000905">
    <property type="entry name" value="Gcp-like_dom"/>
</dbReference>
<dbReference type="GO" id="GO:0061711">
    <property type="term" value="F:tRNA N(6)-L-threonylcarbamoyladenine synthase activity"/>
    <property type="evidence" value="ECO:0007669"/>
    <property type="project" value="UniProtKB-EC"/>
</dbReference>
<keyword evidence="4 8" id="KW-0479">Metal-binding</keyword>
<evidence type="ECO:0000256" key="4">
    <source>
        <dbReference type="ARBA" id="ARBA00022723"/>
    </source>
</evidence>
<comment type="catalytic activity">
    <reaction evidence="7 8">
        <text>L-threonylcarbamoyladenylate + adenosine(37) in tRNA = N(6)-L-threonylcarbamoyladenosine(37) in tRNA + AMP + H(+)</text>
        <dbReference type="Rhea" id="RHEA:37059"/>
        <dbReference type="Rhea" id="RHEA-COMP:10162"/>
        <dbReference type="Rhea" id="RHEA-COMP:10163"/>
        <dbReference type="ChEBI" id="CHEBI:15378"/>
        <dbReference type="ChEBI" id="CHEBI:73682"/>
        <dbReference type="ChEBI" id="CHEBI:74411"/>
        <dbReference type="ChEBI" id="CHEBI:74418"/>
        <dbReference type="ChEBI" id="CHEBI:456215"/>
        <dbReference type="EC" id="2.3.1.234"/>
    </reaction>
</comment>
<evidence type="ECO:0000256" key="5">
    <source>
        <dbReference type="ARBA" id="ARBA00023004"/>
    </source>
</evidence>
<dbReference type="NCBIfam" id="TIGR00329">
    <property type="entry name" value="gcp_kae1"/>
    <property type="match status" value="1"/>
</dbReference>
<dbReference type="EMBL" id="CP002630">
    <property type="protein sequence ID" value="AEB12193.1"/>
    <property type="molecule type" value="Genomic_DNA"/>
</dbReference>
<dbReference type="Proteomes" id="UP000007030">
    <property type="component" value="Chromosome"/>
</dbReference>